<feature type="chain" id="PRO_5044797995" evidence="7">
    <location>
        <begin position="21"/>
        <end position="893"/>
    </location>
</feature>
<feature type="domain" description="Disease resistance R13L4/SHOC-2-like LRR" evidence="11">
    <location>
        <begin position="525"/>
        <end position="862"/>
    </location>
</feature>
<evidence type="ECO:0000259" key="9">
    <source>
        <dbReference type="Pfam" id="PF18052"/>
    </source>
</evidence>
<dbReference type="PANTHER" id="PTHR23155">
    <property type="entry name" value="DISEASE RESISTANCE PROTEIN RP"/>
    <property type="match status" value="1"/>
</dbReference>
<evidence type="ECO:0000256" key="3">
    <source>
        <dbReference type="ARBA" id="ARBA00022737"/>
    </source>
</evidence>
<evidence type="ECO:0000256" key="6">
    <source>
        <dbReference type="ARBA" id="ARBA00023054"/>
    </source>
</evidence>
<feature type="domain" description="Disease resistance protein winged helix" evidence="10">
    <location>
        <begin position="404"/>
        <end position="474"/>
    </location>
</feature>
<keyword evidence="5" id="KW-0611">Plant defense</keyword>
<dbReference type="EMBL" id="OZ075133">
    <property type="protein sequence ID" value="CAL4988776.1"/>
    <property type="molecule type" value="Genomic_DNA"/>
</dbReference>
<keyword evidence="3" id="KW-0677">Repeat</keyword>
<keyword evidence="4" id="KW-0547">Nucleotide-binding</keyword>
<dbReference type="GO" id="GO:0042742">
    <property type="term" value="P:defense response to bacterium"/>
    <property type="evidence" value="ECO:0007669"/>
    <property type="project" value="UniProtKB-ARBA"/>
</dbReference>
<feature type="domain" description="NB-ARC" evidence="8">
    <location>
        <begin position="152"/>
        <end position="309"/>
    </location>
</feature>
<dbReference type="Gene3D" id="1.10.10.10">
    <property type="entry name" value="Winged helix-like DNA-binding domain superfamily/Winged helix DNA-binding domain"/>
    <property type="match status" value="1"/>
</dbReference>
<dbReference type="Pfam" id="PF18052">
    <property type="entry name" value="Rx_N"/>
    <property type="match status" value="1"/>
</dbReference>
<dbReference type="InterPro" id="IPR055414">
    <property type="entry name" value="LRR_R13L4/SHOC2-like"/>
</dbReference>
<dbReference type="Pfam" id="PF23559">
    <property type="entry name" value="WHD_DRP"/>
    <property type="match status" value="1"/>
</dbReference>
<proteinExistence type="inferred from homology"/>
<protein>
    <submittedName>
        <fullName evidence="12">Uncharacterized protein</fullName>
    </submittedName>
</protein>
<comment type="similarity">
    <text evidence="1">Belongs to the disease resistance NB-LRR family.</text>
</comment>
<evidence type="ECO:0000256" key="2">
    <source>
        <dbReference type="ARBA" id="ARBA00022614"/>
    </source>
</evidence>
<evidence type="ECO:0000259" key="10">
    <source>
        <dbReference type="Pfam" id="PF23559"/>
    </source>
</evidence>
<dbReference type="InterPro" id="IPR002182">
    <property type="entry name" value="NB-ARC"/>
</dbReference>
<sequence length="893" mass="101332">MASAVVVGIVNVLLSRLTSAIDSVMEGAVKDDLRDIKNEMLLISAAIGQYLAMGQQREVPEMWLREVQDLAYDIDDAVDLPIGGPRTFFFHQAVNISSKLRRLRDRAISTFQRRIRYDMGNNAGPSRVHTSSSHETFSSITGDLVGIAGPAEEILKLLDHSDPSTLVISIVGSPGMGKTALAKAVYNQAWVRENFRLRCWNFISMYDDARTALRQLFQGMSRQEFSDMSLEVAVENIRNLLARKRYLIVLDDMRPGLWEAIKSAFPEDNQGSRIIVTTGITSVATECSLQRGYVYWMPPLDMDDARRLFWMKMLGTSISPDLERSTQNILMKCEGSPGAIVSFAQFVRAKGTQLTSNYCEVVCGRLGFYLETDSTLARIKDVILPIYNSLPGHSIKACLLYLSLFPENYCIRRKPLLRKWLAEGLVFRGVQQDEEKIADYYFDMLIDWNFIEPVEVSHNGKVKSCRVRHVLLALIGHMSASVNFTTQISRFMDSESLPWTVRRISVDNSSVKFGRLQRNVDFSRVRSLSIFNTAGEVITKIQRCKLLQVLDLENCRVLDESLLDNICYMLQLRYLSLRGANVSKIPRKISKLHYLETLDIRETAVRSLGPEVITLPRLVHLFGMFQLPKQLSKANTSFLRDKSRLQTLSGFIMKDNQFSESIITDARELRKVKICSQDTSCSLTLLVSSLEQLFKRENYLVSLSIDIANQSIDFLDNIEVNTSHIVLTSVKLRGKLSRLPRFIREAKKLMELDLSSTGLDETVWWDLHSLPSLVYLKLTWQEFGNDSLRVLSNGFQSLKTLCLQAPRMPHVDIEEDALKELISIQLLCGDIEAFPADKLEHLVALKEVTIVSNPIPAETRQIWEKAAKKHQYRLSITIPEESAQMQENAQAQS</sequence>
<keyword evidence="2" id="KW-0433">Leucine-rich repeat</keyword>
<organism evidence="12 13">
    <name type="scientific">Urochloa decumbens</name>
    <dbReference type="NCBI Taxonomy" id="240449"/>
    <lineage>
        <taxon>Eukaryota</taxon>
        <taxon>Viridiplantae</taxon>
        <taxon>Streptophyta</taxon>
        <taxon>Embryophyta</taxon>
        <taxon>Tracheophyta</taxon>
        <taxon>Spermatophyta</taxon>
        <taxon>Magnoliopsida</taxon>
        <taxon>Liliopsida</taxon>
        <taxon>Poales</taxon>
        <taxon>Poaceae</taxon>
        <taxon>PACMAD clade</taxon>
        <taxon>Panicoideae</taxon>
        <taxon>Panicodae</taxon>
        <taxon>Paniceae</taxon>
        <taxon>Melinidinae</taxon>
        <taxon>Urochloa</taxon>
    </lineage>
</organism>
<reference evidence="13" key="1">
    <citation type="submission" date="2024-06" db="EMBL/GenBank/DDBJ databases">
        <authorList>
            <person name="Ryan C."/>
        </authorList>
    </citation>
    <scope>NUCLEOTIDE SEQUENCE [LARGE SCALE GENOMIC DNA]</scope>
</reference>
<dbReference type="SUPFAM" id="SSF52058">
    <property type="entry name" value="L domain-like"/>
    <property type="match status" value="1"/>
</dbReference>
<dbReference type="InterPro" id="IPR058922">
    <property type="entry name" value="WHD_DRP"/>
</dbReference>
<evidence type="ECO:0000256" key="4">
    <source>
        <dbReference type="ARBA" id="ARBA00022741"/>
    </source>
</evidence>
<dbReference type="InterPro" id="IPR027417">
    <property type="entry name" value="P-loop_NTPase"/>
</dbReference>
<evidence type="ECO:0000256" key="7">
    <source>
        <dbReference type="SAM" id="SignalP"/>
    </source>
</evidence>
<dbReference type="Pfam" id="PF23598">
    <property type="entry name" value="LRR_14"/>
    <property type="match status" value="1"/>
</dbReference>
<accession>A0ABC9AW97</accession>
<dbReference type="InterPro" id="IPR032675">
    <property type="entry name" value="LRR_dom_sf"/>
</dbReference>
<evidence type="ECO:0000259" key="11">
    <source>
        <dbReference type="Pfam" id="PF23598"/>
    </source>
</evidence>
<dbReference type="Gene3D" id="3.40.50.300">
    <property type="entry name" value="P-loop containing nucleotide triphosphate hydrolases"/>
    <property type="match status" value="1"/>
</dbReference>
<evidence type="ECO:0000313" key="12">
    <source>
        <dbReference type="EMBL" id="CAL4988776.1"/>
    </source>
</evidence>
<dbReference type="FunFam" id="1.10.10.10:FF:000322">
    <property type="entry name" value="Probable disease resistance protein At1g63360"/>
    <property type="match status" value="1"/>
</dbReference>
<dbReference type="InterPro" id="IPR044974">
    <property type="entry name" value="Disease_R_plants"/>
</dbReference>
<dbReference type="GO" id="GO:0009626">
    <property type="term" value="P:plant-type hypersensitive response"/>
    <property type="evidence" value="ECO:0007669"/>
    <property type="project" value="UniProtKB-ARBA"/>
</dbReference>
<keyword evidence="6" id="KW-0175">Coiled coil</keyword>
<dbReference type="PANTHER" id="PTHR23155:SF1227">
    <property type="entry name" value="OS11G0462500 PROTEIN"/>
    <property type="match status" value="1"/>
</dbReference>
<dbReference type="Proteomes" id="UP001497457">
    <property type="component" value="Chromosome 23rd"/>
</dbReference>
<name>A0ABC9AW97_9POAL</name>
<dbReference type="GO" id="GO:0002758">
    <property type="term" value="P:innate immune response-activating signaling pathway"/>
    <property type="evidence" value="ECO:0007669"/>
    <property type="project" value="UniProtKB-ARBA"/>
</dbReference>
<evidence type="ECO:0000259" key="8">
    <source>
        <dbReference type="Pfam" id="PF00931"/>
    </source>
</evidence>
<keyword evidence="7" id="KW-0732">Signal</keyword>
<reference evidence="12 13" key="2">
    <citation type="submission" date="2024-10" db="EMBL/GenBank/DDBJ databases">
        <authorList>
            <person name="Ryan C."/>
        </authorList>
    </citation>
    <scope>NUCLEOTIDE SEQUENCE [LARGE SCALE GENOMIC DNA]</scope>
</reference>
<dbReference type="AlphaFoldDB" id="A0ABC9AW97"/>
<feature type="domain" description="Disease resistance N-terminal" evidence="9">
    <location>
        <begin position="9"/>
        <end position="79"/>
    </location>
</feature>
<dbReference type="PRINTS" id="PR00364">
    <property type="entry name" value="DISEASERSIST"/>
</dbReference>
<dbReference type="Gene3D" id="3.80.10.10">
    <property type="entry name" value="Ribonuclease Inhibitor"/>
    <property type="match status" value="1"/>
</dbReference>
<dbReference type="SUPFAM" id="SSF52540">
    <property type="entry name" value="P-loop containing nucleoside triphosphate hydrolases"/>
    <property type="match status" value="1"/>
</dbReference>
<dbReference type="Pfam" id="PF00931">
    <property type="entry name" value="NB-ARC"/>
    <property type="match status" value="1"/>
</dbReference>
<evidence type="ECO:0000313" key="13">
    <source>
        <dbReference type="Proteomes" id="UP001497457"/>
    </source>
</evidence>
<feature type="signal peptide" evidence="7">
    <location>
        <begin position="1"/>
        <end position="20"/>
    </location>
</feature>
<dbReference type="InterPro" id="IPR036388">
    <property type="entry name" value="WH-like_DNA-bd_sf"/>
</dbReference>
<dbReference type="GO" id="GO:0000166">
    <property type="term" value="F:nucleotide binding"/>
    <property type="evidence" value="ECO:0007669"/>
    <property type="project" value="UniProtKB-KW"/>
</dbReference>
<dbReference type="InterPro" id="IPR041118">
    <property type="entry name" value="Rx_N"/>
</dbReference>
<evidence type="ECO:0000256" key="5">
    <source>
        <dbReference type="ARBA" id="ARBA00022821"/>
    </source>
</evidence>
<keyword evidence="13" id="KW-1185">Reference proteome</keyword>
<gene>
    <name evidence="12" type="ORF">URODEC1_LOCUS59400</name>
</gene>
<evidence type="ECO:0000256" key="1">
    <source>
        <dbReference type="ARBA" id="ARBA00008894"/>
    </source>
</evidence>
<dbReference type="Gene3D" id="1.20.5.4130">
    <property type="match status" value="1"/>
</dbReference>